<organism evidence="3 4">
    <name type="scientific">Geotalea daltonii (strain DSM 22248 / JCM 15807 / FRC-32)</name>
    <name type="common">Geobacter daltonii</name>
    <dbReference type="NCBI Taxonomy" id="316067"/>
    <lineage>
        <taxon>Bacteria</taxon>
        <taxon>Pseudomonadati</taxon>
        <taxon>Thermodesulfobacteriota</taxon>
        <taxon>Desulfuromonadia</taxon>
        <taxon>Geobacterales</taxon>
        <taxon>Geobacteraceae</taxon>
        <taxon>Geotalea</taxon>
    </lineage>
</organism>
<evidence type="ECO:0000256" key="1">
    <source>
        <dbReference type="PROSITE-ProRule" id="PRU00339"/>
    </source>
</evidence>
<dbReference type="SMART" id="SM00028">
    <property type="entry name" value="TPR"/>
    <property type="match status" value="1"/>
</dbReference>
<dbReference type="STRING" id="316067.Geob_3224"/>
<evidence type="ECO:0000256" key="2">
    <source>
        <dbReference type="SAM" id="Coils"/>
    </source>
</evidence>
<dbReference type="KEGG" id="geo:Geob_3224"/>
<keyword evidence="1" id="KW-0802">TPR repeat</keyword>
<keyword evidence="2" id="KW-0175">Coiled coil</keyword>
<evidence type="ECO:0000313" key="4">
    <source>
        <dbReference type="Proteomes" id="UP000007721"/>
    </source>
</evidence>
<dbReference type="PROSITE" id="PS50005">
    <property type="entry name" value="TPR"/>
    <property type="match status" value="1"/>
</dbReference>
<dbReference type="HOGENOM" id="CLU_035715_0_0_7"/>
<name>B9M4B2_GEODF</name>
<sequence>MRKCPASTLKYPRSALQVFLVAVAILTSGCATTIFTPYTGRITPVIEQLKADRKVDLSRCLVSGNKSIDSILYGMELGRIAQIQGDVDFSVKSYECAMQAIRAADEKATISATNALSHVSAILTNDNALPYRGEGYERVLLHNFQAMNYLFRNDIEGAGVEIRRANREQDEALRRHEEELEEARAEAEKNHFSSSEGAGRVYASYGAMDEIAGKVKNSFQNAYSFYVSGVVYELLKQPNDAYIDYKKALEIRPDNSYLQEDVMRLARVLGMDEELDKLKKAVDVPDATWNDDTSSPGMETGELLLFFEEDFVPQKEEVKIPIPLPSGGIVAVAFPFYGQRWPDASPMWVMEGSDTIGVTEPLCDARALAVKALKEKVPAMVTRQIIRAVAKGIAAKKSKDKFGSLGELSSLLYNYISENADLRSWNTLPAEVQVMRASLPAGKHSLSLEQERTAMFHDIEINIKSGAKTIVRVIRAGNTFKTTEITF</sequence>
<gene>
    <name evidence="3" type="ordered locus">Geob_3224</name>
</gene>
<dbReference type="SUPFAM" id="SSF48452">
    <property type="entry name" value="TPR-like"/>
    <property type="match status" value="1"/>
</dbReference>
<dbReference type="Proteomes" id="UP000007721">
    <property type="component" value="Chromosome"/>
</dbReference>
<feature type="repeat" description="TPR" evidence="1">
    <location>
        <begin position="222"/>
        <end position="255"/>
    </location>
</feature>
<dbReference type="PROSITE" id="PS51257">
    <property type="entry name" value="PROKAR_LIPOPROTEIN"/>
    <property type="match status" value="1"/>
</dbReference>
<dbReference type="Gene3D" id="1.25.40.10">
    <property type="entry name" value="Tetratricopeptide repeat domain"/>
    <property type="match status" value="1"/>
</dbReference>
<dbReference type="InterPro" id="IPR019734">
    <property type="entry name" value="TPR_rpt"/>
</dbReference>
<dbReference type="InterPro" id="IPR011990">
    <property type="entry name" value="TPR-like_helical_dom_sf"/>
</dbReference>
<feature type="coiled-coil region" evidence="2">
    <location>
        <begin position="162"/>
        <end position="193"/>
    </location>
</feature>
<protein>
    <submittedName>
        <fullName evidence="3">TPR domain protein</fullName>
    </submittedName>
</protein>
<dbReference type="AlphaFoldDB" id="B9M4B2"/>
<keyword evidence="4" id="KW-1185">Reference proteome</keyword>
<dbReference type="eggNOG" id="COG3014">
    <property type="taxonomic scope" value="Bacteria"/>
</dbReference>
<accession>B9M4B2</accession>
<reference evidence="3 4" key="1">
    <citation type="submission" date="2009-01" db="EMBL/GenBank/DDBJ databases">
        <title>Complete sequence of Geobacter sp. FRC-32.</title>
        <authorList>
            <consortium name="US DOE Joint Genome Institute"/>
            <person name="Lucas S."/>
            <person name="Copeland A."/>
            <person name="Lapidus A."/>
            <person name="Glavina del Rio T."/>
            <person name="Dalin E."/>
            <person name="Tice H."/>
            <person name="Bruce D."/>
            <person name="Goodwin L."/>
            <person name="Pitluck S."/>
            <person name="Saunders E."/>
            <person name="Brettin T."/>
            <person name="Detter J.C."/>
            <person name="Han C."/>
            <person name="Larimer F."/>
            <person name="Land M."/>
            <person name="Hauser L."/>
            <person name="Kyrpides N."/>
            <person name="Ovchinnikova G."/>
            <person name="Kostka J."/>
            <person name="Richardson P."/>
        </authorList>
    </citation>
    <scope>NUCLEOTIDE SEQUENCE [LARGE SCALE GENOMIC DNA]</scope>
    <source>
        <strain evidence="4">DSM 22248 / JCM 15807 / FRC-32</strain>
    </source>
</reference>
<proteinExistence type="predicted"/>
<evidence type="ECO:0000313" key="3">
    <source>
        <dbReference type="EMBL" id="ACM21567.1"/>
    </source>
</evidence>
<dbReference type="OrthoDB" id="9769023at2"/>
<dbReference type="EMBL" id="CP001390">
    <property type="protein sequence ID" value="ACM21567.1"/>
    <property type="molecule type" value="Genomic_DNA"/>
</dbReference>